<dbReference type="RefSeq" id="WP_129400428.1">
    <property type="nucleotide sequence ID" value="NZ_SDWT01000001.1"/>
</dbReference>
<evidence type="ECO:0000259" key="3">
    <source>
        <dbReference type="PROSITE" id="PS50093"/>
    </source>
</evidence>
<dbReference type="SUPFAM" id="SSF89372">
    <property type="entry name" value="Fucose-specific lectin"/>
    <property type="match status" value="1"/>
</dbReference>
<organism evidence="4 5">
    <name type="scientific">Nocardioides oleivorans</name>
    <dbReference type="NCBI Taxonomy" id="273676"/>
    <lineage>
        <taxon>Bacteria</taxon>
        <taxon>Bacillati</taxon>
        <taxon>Actinomycetota</taxon>
        <taxon>Actinomycetes</taxon>
        <taxon>Propionibacteriales</taxon>
        <taxon>Nocardioidaceae</taxon>
        <taxon>Nocardioides</taxon>
    </lineage>
</organism>
<evidence type="ECO:0000313" key="5">
    <source>
        <dbReference type="Proteomes" id="UP000294071"/>
    </source>
</evidence>
<feature type="region of interest" description="Disordered" evidence="1">
    <location>
        <begin position="328"/>
        <end position="358"/>
    </location>
</feature>
<dbReference type="OrthoDB" id="3753231at2"/>
<protein>
    <submittedName>
        <fullName evidence="4">PKD domain-containing protein</fullName>
    </submittedName>
</protein>
<dbReference type="AlphaFoldDB" id="A0A4Q2S3R8"/>
<evidence type="ECO:0000256" key="1">
    <source>
        <dbReference type="SAM" id="MobiDB-lite"/>
    </source>
</evidence>
<dbReference type="CDD" id="cd00146">
    <property type="entry name" value="PKD"/>
    <property type="match status" value="1"/>
</dbReference>
<dbReference type="GO" id="GO:0005975">
    <property type="term" value="P:carbohydrate metabolic process"/>
    <property type="evidence" value="ECO:0007669"/>
    <property type="project" value="UniProtKB-ARBA"/>
</dbReference>
<feature type="compositionally biased region" description="Polar residues" evidence="1">
    <location>
        <begin position="328"/>
        <end position="343"/>
    </location>
</feature>
<dbReference type="SMART" id="SM00089">
    <property type="entry name" value="PKD"/>
    <property type="match status" value="1"/>
</dbReference>
<dbReference type="SUPFAM" id="SSF49299">
    <property type="entry name" value="PKD domain"/>
    <property type="match status" value="1"/>
</dbReference>
<name>A0A4Q2S3R8_9ACTN</name>
<proteinExistence type="predicted"/>
<comment type="caution">
    <text evidence="4">The sequence shown here is derived from an EMBL/GenBank/DDBJ whole genome shotgun (WGS) entry which is preliminary data.</text>
</comment>
<accession>A0A4Q2S3R8</accession>
<keyword evidence="5" id="KW-1185">Reference proteome</keyword>
<sequence length="632" mass="64374">MRTRLCSAVLACSIALAAAAAVVPVAGAAETWLPAVDLSRLDVTGSGADVAVDQAGNTTVSWLQQDNGSYRVQVATRPAGQAWTDPVTLSPPGQSATSPQVVAGGDRVTVVWTWPDAGYYRTQSSTRTSGGGWSPAESISLPGGSAIDARVAVDASGQVTATWLRYDGSNFRAQASTRALTGTWSAPTTLSDPGQDASTPDVAVNAAGTAVAVWGRFDGTHSRIQQSTRSTSGDWSIPTAISDPGLSASSPQVVGSDAGEFTVTWRMQVAGVYRAQSSSRPAGGSWSVPATLSAADAGLNTAPELAVDDTGTLTAVWVARVANDFRVQSSRRQPQGAWSSPENLSPPAVTPETPSVTAGPQGITTVVWAQGTAQNRTIQAVGRRVAEPWGSPVTLSAATASFPAIALDSSGNAFSVWTLAPAGGGTTRVQGAALDTAGPVVTGFVAPSSATAGQPAALSLAAYDVWSAVAGTTWSFGDGSTASGAAVSHTWSAPGTYTVTATVADAVGNTTTRSSTITVGAAPGATPARPAVSKLKLKPGTIHLTGPKKDRRAKVTVTVTTASRLTLTFRKLGVKKPLRLAKNLTAGKNAFTLTAKLGKKKRLTIGTWKVTAVAKNAAGSSTAKKLTLKVVR</sequence>
<dbReference type="InterPro" id="IPR035986">
    <property type="entry name" value="PKD_dom_sf"/>
</dbReference>
<keyword evidence="2" id="KW-0732">Signal</keyword>
<dbReference type="Proteomes" id="UP000294071">
    <property type="component" value="Unassembled WGS sequence"/>
</dbReference>
<dbReference type="Pfam" id="PF18911">
    <property type="entry name" value="PKD_4"/>
    <property type="match status" value="1"/>
</dbReference>
<reference evidence="4 5" key="1">
    <citation type="submission" date="2019-01" db="EMBL/GenBank/DDBJ databases">
        <title>Novel species of Nocardioides.</title>
        <authorList>
            <person name="Liu Q."/>
            <person name="Xin Y.-H."/>
        </authorList>
    </citation>
    <scope>NUCLEOTIDE SEQUENCE [LARGE SCALE GENOMIC DNA]</scope>
    <source>
        <strain evidence="4 5">CGMCC 4.6882</strain>
    </source>
</reference>
<dbReference type="InterPro" id="IPR013783">
    <property type="entry name" value="Ig-like_fold"/>
</dbReference>
<dbReference type="InterPro" id="IPR022409">
    <property type="entry name" value="PKD/Chitinase_dom"/>
</dbReference>
<dbReference type="Gene3D" id="2.60.40.10">
    <property type="entry name" value="Immunoglobulins"/>
    <property type="match status" value="1"/>
</dbReference>
<dbReference type="EMBL" id="SDWT01000001">
    <property type="protein sequence ID" value="RYB95084.1"/>
    <property type="molecule type" value="Genomic_DNA"/>
</dbReference>
<feature type="signal peptide" evidence="2">
    <location>
        <begin position="1"/>
        <end position="28"/>
    </location>
</feature>
<evidence type="ECO:0000256" key="2">
    <source>
        <dbReference type="SAM" id="SignalP"/>
    </source>
</evidence>
<feature type="domain" description="PKD" evidence="3">
    <location>
        <begin position="473"/>
        <end position="526"/>
    </location>
</feature>
<dbReference type="PROSITE" id="PS50093">
    <property type="entry name" value="PKD"/>
    <property type="match status" value="1"/>
</dbReference>
<evidence type="ECO:0000313" key="4">
    <source>
        <dbReference type="EMBL" id="RYB95084.1"/>
    </source>
</evidence>
<dbReference type="InterPro" id="IPR000601">
    <property type="entry name" value="PKD_dom"/>
</dbReference>
<gene>
    <name evidence="4" type="ORF">EUA93_12455</name>
</gene>
<feature type="chain" id="PRO_5020452767" evidence="2">
    <location>
        <begin position="29"/>
        <end position="632"/>
    </location>
</feature>